<dbReference type="AlphaFoldDB" id="A0A2U3DCP0"/>
<accession>A0A2U3DCP0</accession>
<keyword evidence="2" id="KW-1185">Reference proteome</keyword>
<sequence>MQKRQKGLPRDRQYDAYLIHVEHEQDFYFIVEGVCVISEDHHYTVYSLDSMHNFLRAAVLKYPLSELLGEGVTFRGAQIKLEDLSLFRRFHHLEECSLRELLTVLYQSEPQRHYFLERFLFN</sequence>
<evidence type="ECO:0000313" key="2">
    <source>
        <dbReference type="Proteomes" id="UP000245380"/>
    </source>
</evidence>
<gene>
    <name evidence="1" type="ORF">BM613_00065</name>
</gene>
<protein>
    <submittedName>
        <fullName evidence="1">Uncharacterized protein</fullName>
    </submittedName>
</protein>
<dbReference type="Proteomes" id="UP000245380">
    <property type="component" value="Unassembled WGS sequence"/>
</dbReference>
<reference evidence="1 2" key="1">
    <citation type="submission" date="2016-11" db="EMBL/GenBank/DDBJ databases">
        <title>Comparative genomics of Acidibacillus ferroxidans species.</title>
        <authorList>
            <person name="Oliveira G."/>
            <person name="Nunes G."/>
            <person name="Oliveira R."/>
            <person name="Araujo F."/>
            <person name="Salim A."/>
            <person name="Scholte L."/>
            <person name="Morais D."/>
            <person name="Nancucheo I."/>
            <person name="Johnson D.B."/>
            <person name="Grail B."/>
            <person name="Bittencourt J."/>
            <person name="Valadares R."/>
        </authorList>
    </citation>
    <scope>NUCLEOTIDE SEQUENCE [LARGE SCALE GENOMIC DNA]</scope>
    <source>
        <strain evidence="1 2">Y002</strain>
    </source>
</reference>
<dbReference type="OrthoDB" id="2376133at2"/>
<proteinExistence type="predicted"/>
<name>A0A2U3DCP0_SULT2</name>
<comment type="caution">
    <text evidence="1">The sequence shown here is derived from an EMBL/GenBank/DDBJ whole genome shotgun (WGS) entry which is preliminary data.</text>
</comment>
<evidence type="ECO:0000313" key="1">
    <source>
        <dbReference type="EMBL" id="PWI59047.1"/>
    </source>
</evidence>
<dbReference type="RefSeq" id="WP_109429126.1">
    <property type="nucleotide sequence ID" value="NZ_MPDK01000001.1"/>
</dbReference>
<dbReference type="EMBL" id="MPDK01000001">
    <property type="protein sequence ID" value="PWI59047.1"/>
    <property type="molecule type" value="Genomic_DNA"/>
</dbReference>
<organism evidence="1 2">
    <name type="scientific">Sulfoacidibacillus thermotolerans</name>
    <name type="common">Acidibacillus sulfuroxidans</name>
    <dbReference type="NCBI Taxonomy" id="1765684"/>
    <lineage>
        <taxon>Bacteria</taxon>
        <taxon>Bacillati</taxon>
        <taxon>Bacillota</taxon>
        <taxon>Bacilli</taxon>
        <taxon>Bacillales</taxon>
        <taxon>Alicyclobacillaceae</taxon>
        <taxon>Sulfoacidibacillus</taxon>
    </lineage>
</organism>